<dbReference type="EMBL" id="PGOL01002501">
    <property type="protein sequence ID" value="PKI47430.1"/>
    <property type="molecule type" value="Genomic_DNA"/>
</dbReference>
<evidence type="ECO:0000313" key="2">
    <source>
        <dbReference type="EMBL" id="PKI47430.1"/>
    </source>
</evidence>
<proteinExistence type="predicted"/>
<feature type="compositionally biased region" description="Basic and acidic residues" evidence="1">
    <location>
        <begin position="109"/>
        <end position="126"/>
    </location>
</feature>
<sequence>MGPLGLCENPREPKVQSIYSEVVRRELPYPNLSRLELETEKSDRAGDGLNSADRPNGHWVTGKRVRSADELGRAHGIWVAEESWAVEGSWAAEGSGCAARSEPNLEWAEPVRERTTGKDERREEGRTPAGGSRLWVPRRPRERVRETVASTTWAAPCSGRASQGLGQLGSGGFRVFSVRDFRFNHRKSEELRGGNGGVLFRVVSRVDWGGKTRVSRRDWASIFTLHPQGEPTRGRRKPRGRERDSGRGSVKGKRAVP</sequence>
<accession>A0A2I0IUT5</accession>
<gene>
    <name evidence="2" type="ORF">CRG98_032171</name>
</gene>
<feature type="region of interest" description="Disordered" evidence="1">
    <location>
        <begin position="225"/>
        <end position="257"/>
    </location>
</feature>
<dbReference type="AlphaFoldDB" id="A0A2I0IUT5"/>
<feature type="compositionally biased region" description="Basic and acidic residues" evidence="1">
    <location>
        <begin position="35"/>
        <end position="46"/>
    </location>
</feature>
<organism evidence="2 3">
    <name type="scientific">Punica granatum</name>
    <name type="common">Pomegranate</name>
    <dbReference type="NCBI Taxonomy" id="22663"/>
    <lineage>
        <taxon>Eukaryota</taxon>
        <taxon>Viridiplantae</taxon>
        <taxon>Streptophyta</taxon>
        <taxon>Embryophyta</taxon>
        <taxon>Tracheophyta</taxon>
        <taxon>Spermatophyta</taxon>
        <taxon>Magnoliopsida</taxon>
        <taxon>eudicotyledons</taxon>
        <taxon>Gunneridae</taxon>
        <taxon>Pentapetalae</taxon>
        <taxon>rosids</taxon>
        <taxon>malvids</taxon>
        <taxon>Myrtales</taxon>
        <taxon>Lythraceae</taxon>
        <taxon>Punica</taxon>
    </lineage>
</organism>
<dbReference type="Proteomes" id="UP000233551">
    <property type="component" value="Unassembled WGS sequence"/>
</dbReference>
<feature type="region of interest" description="Disordered" evidence="1">
    <location>
        <begin position="99"/>
        <end position="134"/>
    </location>
</feature>
<keyword evidence="3" id="KW-1185">Reference proteome</keyword>
<evidence type="ECO:0000256" key="1">
    <source>
        <dbReference type="SAM" id="MobiDB-lite"/>
    </source>
</evidence>
<comment type="caution">
    <text evidence="2">The sequence shown here is derived from an EMBL/GenBank/DDBJ whole genome shotgun (WGS) entry which is preliminary data.</text>
</comment>
<reference evidence="2 3" key="1">
    <citation type="submission" date="2017-11" db="EMBL/GenBank/DDBJ databases">
        <title>De-novo sequencing of pomegranate (Punica granatum L.) genome.</title>
        <authorList>
            <person name="Akparov Z."/>
            <person name="Amiraslanov A."/>
            <person name="Hajiyeva S."/>
            <person name="Abbasov M."/>
            <person name="Kaur K."/>
            <person name="Hamwieh A."/>
            <person name="Solovyev V."/>
            <person name="Salamov A."/>
            <person name="Braich B."/>
            <person name="Kosarev P."/>
            <person name="Mahmoud A."/>
            <person name="Hajiyev E."/>
            <person name="Babayeva S."/>
            <person name="Izzatullayeva V."/>
            <person name="Mammadov A."/>
            <person name="Mammadov A."/>
            <person name="Sharifova S."/>
            <person name="Ojaghi J."/>
            <person name="Eynullazada K."/>
            <person name="Bayramov B."/>
            <person name="Abdulazimova A."/>
            <person name="Shahmuradov I."/>
        </authorList>
    </citation>
    <scope>NUCLEOTIDE SEQUENCE [LARGE SCALE GENOMIC DNA]</scope>
    <source>
        <strain evidence="3">cv. AG2017</strain>
        <tissue evidence="2">Leaf</tissue>
    </source>
</reference>
<protein>
    <submittedName>
        <fullName evidence="2">Uncharacterized protein</fullName>
    </submittedName>
</protein>
<feature type="region of interest" description="Disordered" evidence="1">
    <location>
        <begin position="33"/>
        <end position="65"/>
    </location>
</feature>
<evidence type="ECO:0000313" key="3">
    <source>
        <dbReference type="Proteomes" id="UP000233551"/>
    </source>
</evidence>
<name>A0A2I0IUT5_PUNGR</name>